<evidence type="ECO:0000256" key="1">
    <source>
        <dbReference type="SAM" id="Phobius"/>
    </source>
</evidence>
<sequence>MSEQIPQPPSSTPTPDYRVGYLSLTGLAGFFAGCILLFYGSFQFDGKPASVFHEVVYTPSQLAWSCVKDTTSAYETKIGKQRKIVDSLTDKKRDAKTQQSADPLIAQQKLDTSTLEKLYVYKDYYEDLPEVDSLGFDAVNKVLHFQVTPDSIRYWDTLFTKDGYTWVSPLVDYTLKDKTLPLKLQGCTQFSIRKARSDVAFITKYPQAGTWMLLVLVFCSFCFLAFSTALHSANRVNKLFKDQGVPKFNNKNYFLLCLAALVSILISLVIWRLTFYDDDIIKPLYFYRHITQTTSWITIIGCITGACCLGGFVYTASMLSYFSTPLISARKATAQKQLTVDQADADTLRSSQEELLQAQEEQTKQTELFKKLSAIFQTYFLLSAGLLSLQILCTGALFSTVNSLDFVKMLASDWGYSPARADFIYLYGGLYTIIMLLVYVPAKMRFSEVNLQGIEQTPTKWFEALKNPLGHFSGLLVASSPLLVSIVQSLLDTLFK</sequence>
<comment type="caution">
    <text evidence="2">The sequence shown here is derived from an EMBL/GenBank/DDBJ whole genome shotgun (WGS) entry which is preliminary data.</text>
</comment>
<reference evidence="2 3" key="1">
    <citation type="submission" date="2021-04" db="EMBL/GenBank/DDBJ databases">
        <title>Chitinophaga sp. nov., isolated from the rhizosphere soil.</title>
        <authorList>
            <person name="He S."/>
        </authorList>
    </citation>
    <scope>NUCLEOTIDE SEQUENCE [LARGE SCALE GENOMIC DNA]</scope>
    <source>
        <strain evidence="2 3">2R12</strain>
    </source>
</reference>
<keyword evidence="1" id="KW-0812">Transmembrane</keyword>
<accession>A0ABS5J4T9</accession>
<keyword evidence="1" id="KW-0472">Membrane</keyword>
<keyword evidence="3" id="KW-1185">Reference proteome</keyword>
<proteinExistence type="predicted"/>
<feature type="transmembrane region" description="Helical" evidence="1">
    <location>
        <begin position="423"/>
        <end position="442"/>
    </location>
</feature>
<dbReference type="RefSeq" id="WP_211975372.1">
    <property type="nucleotide sequence ID" value="NZ_CBFHAM010000004.1"/>
</dbReference>
<name>A0ABS5J4T9_9BACT</name>
<protein>
    <submittedName>
        <fullName evidence="2">Uncharacterized protein</fullName>
    </submittedName>
</protein>
<evidence type="ECO:0000313" key="2">
    <source>
        <dbReference type="EMBL" id="MBS0030234.1"/>
    </source>
</evidence>
<dbReference type="Proteomes" id="UP000676386">
    <property type="component" value="Unassembled WGS sequence"/>
</dbReference>
<feature type="transmembrane region" description="Helical" evidence="1">
    <location>
        <begin position="296"/>
        <end position="316"/>
    </location>
</feature>
<keyword evidence="1" id="KW-1133">Transmembrane helix</keyword>
<organism evidence="2 3">
    <name type="scientific">Chitinophaga hostae</name>
    <dbReference type="NCBI Taxonomy" id="2831022"/>
    <lineage>
        <taxon>Bacteria</taxon>
        <taxon>Pseudomonadati</taxon>
        <taxon>Bacteroidota</taxon>
        <taxon>Chitinophagia</taxon>
        <taxon>Chitinophagales</taxon>
        <taxon>Chitinophagaceae</taxon>
        <taxon>Chitinophaga</taxon>
    </lineage>
</organism>
<dbReference type="EMBL" id="JAGTXB010000013">
    <property type="protein sequence ID" value="MBS0030234.1"/>
    <property type="molecule type" value="Genomic_DNA"/>
</dbReference>
<evidence type="ECO:0000313" key="3">
    <source>
        <dbReference type="Proteomes" id="UP000676386"/>
    </source>
</evidence>
<feature type="transmembrane region" description="Helical" evidence="1">
    <location>
        <begin position="253"/>
        <end position="275"/>
    </location>
</feature>
<feature type="transmembrane region" description="Helical" evidence="1">
    <location>
        <begin position="211"/>
        <end position="233"/>
    </location>
</feature>
<feature type="transmembrane region" description="Helical" evidence="1">
    <location>
        <begin position="469"/>
        <end position="491"/>
    </location>
</feature>
<feature type="transmembrane region" description="Helical" evidence="1">
    <location>
        <begin position="20"/>
        <end position="39"/>
    </location>
</feature>
<gene>
    <name evidence="2" type="ORF">KE626_23115</name>
</gene>
<feature type="transmembrane region" description="Helical" evidence="1">
    <location>
        <begin position="379"/>
        <end position="402"/>
    </location>
</feature>